<feature type="transmembrane region" description="Helical" evidence="1">
    <location>
        <begin position="87"/>
        <end position="112"/>
    </location>
</feature>
<evidence type="ECO:0000313" key="2">
    <source>
        <dbReference type="EMBL" id="MDM8156871.1"/>
    </source>
</evidence>
<proteinExistence type="predicted"/>
<comment type="caution">
    <text evidence="2">The sequence shown here is derived from an EMBL/GenBank/DDBJ whole genome shotgun (WGS) entry which is preliminary data.</text>
</comment>
<evidence type="ECO:0000313" key="3">
    <source>
        <dbReference type="Proteomes" id="UP001529340"/>
    </source>
</evidence>
<reference evidence="2" key="1">
    <citation type="submission" date="2023-06" db="EMBL/GenBank/DDBJ databases">
        <title>Identification and characterization of horizontal gene transfer across gut microbiota members of farm animals based on homology search.</title>
        <authorList>
            <person name="Schwarzerova J."/>
            <person name="Nykrynova M."/>
            <person name="Jureckova K."/>
            <person name="Cejkova D."/>
            <person name="Rychlik I."/>
        </authorList>
    </citation>
    <scope>NUCLEOTIDE SEQUENCE</scope>
    <source>
        <strain evidence="2">ET39</strain>
    </source>
</reference>
<dbReference type="InterPro" id="IPR005562">
    <property type="entry name" value="SpoVA"/>
</dbReference>
<dbReference type="Pfam" id="PF03862">
    <property type="entry name" value="SpoVAC_SpoVAEB"/>
    <property type="match status" value="1"/>
</dbReference>
<accession>A0ABT7UB60</accession>
<gene>
    <name evidence="2" type="ORF">QUV96_04375</name>
</gene>
<dbReference type="PANTHER" id="PTHR38450:SF2">
    <property type="entry name" value="STAGE V SPORULATION PROTEIN AEB"/>
    <property type="match status" value="1"/>
</dbReference>
<keyword evidence="1" id="KW-1133">Transmembrane helix</keyword>
<keyword evidence="3" id="KW-1185">Reference proteome</keyword>
<dbReference type="Proteomes" id="UP001529340">
    <property type="component" value="Unassembled WGS sequence"/>
</dbReference>
<feature type="transmembrane region" description="Helical" evidence="1">
    <location>
        <begin position="27"/>
        <end position="48"/>
    </location>
</feature>
<organism evidence="2 3">
    <name type="scientific">Amedibacillus dolichus</name>
    <dbReference type="NCBI Taxonomy" id="31971"/>
    <lineage>
        <taxon>Bacteria</taxon>
        <taxon>Bacillati</taxon>
        <taxon>Bacillota</taxon>
        <taxon>Erysipelotrichia</taxon>
        <taxon>Erysipelotrichales</taxon>
        <taxon>Erysipelotrichaceae</taxon>
        <taxon>Amedibacillus</taxon>
    </lineage>
</organism>
<evidence type="ECO:0000256" key="1">
    <source>
        <dbReference type="SAM" id="Phobius"/>
    </source>
</evidence>
<dbReference type="EMBL" id="JAUDCG010000014">
    <property type="protein sequence ID" value="MDM8156871.1"/>
    <property type="molecule type" value="Genomic_DNA"/>
</dbReference>
<sequence>MAFVAAFVCCGSICLIAQLIYDRTRLTAGHITSIFVVAGAALDTFGFYDWLLTNFHAGAALPITSFGHSLIHGALEAAKTKGLFGILLGTFDLTAGGITAGILFAFLAAVFFRPKS</sequence>
<keyword evidence="1" id="KW-0812">Transmembrane</keyword>
<name>A0ABT7UB60_9FIRM</name>
<reference evidence="2" key="2">
    <citation type="submission" date="2023-06" db="EMBL/GenBank/DDBJ databases">
        <authorList>
            <person name="Zeman M."/>
            <person name="Kubasova T."/>
            <person name="Jahodarova E."/>
            <person name="Nykrynova M."/>
            <person name="Rychlik I."/>
        </authorList>
    </citation>
    <scope>NUCLEOTIDE SEQUENCE</scope>
    <source>
        <strain evidence="2">ET39</strain>
    </source>
</reference>
<dbReference type="PANTHER" id="PTHR38450">
    <property type="entry name" value="STAGE V SPORULATION PROTEIN AC-RELATED"/>
    <property type="match status" value="1"/>
</dbReference>
<protein>
    <submittedName>
        <fullName evidence="2">SpoVA/SpoVAEb family sporulation membrane protein</fullName>
    </submittedName>
</protein>
<keyword evidence="1" id="KW-0472">Membrane</keyword>